<evidence type="ECO:0000256" key="1">
    <source>
        <dbReference type="SAM" id="SignalP"/>
    </source>
</evidence>
<accession>A0A1E5RB56</accession>
<dbReference type="EMBL" id="LPNM01000008">
    <property type="protein sequence ID" value="OEJ84122.1"/>
    <property type="molecule type" value="Genomic_DNA"/>
</dbReference>
<keyword evidence="1" id="KW-0732">Signal</keyword>
<sequence>MRFSTLFASSLLLLKLSSALPVAQNTDNDDEYEYETVTMFVTNTVTSVPTKTVTVLDTTTVVQEVTMTPTAAFTPIVG</sequence>
<dbReference type="AlphaFoldDB" id="A0A1E5RB56"/>
<feature type="signal peptide" evidence="1">
    <location>
        <begin position="1"/>
        <end position="19"/>
    </location>
</feature>
<feature type="chain" id="PRO_5009184678" evidence="1">
    <location>
        <begin position="20"/>
        <end position="78"/>
    </location>
</feature>
<comment type="caution">
    <text evidence="2">The sequence shown here is derived from an EMBL/GenBank/DDBJ whole genome shotgun (WGS) entry which is preliminary data.</text>
</comment>
<evidence type="ECO:0000313" key="3">
    <source>
        <dbReference type="Proteomes" id="UP000095728"/>
    </source>
</evidence>
<keyword evidence="3" id="KW-1185">Reference proteome</keyword>
<evidence type="ECO:0000313" key="2">
    <source>
        <dbReference type="EMBL" id="OEJ84122.1"/>
    </source>
</evidence>
<dbReference type="Proteomes" id="UP000095728">
    <property type="component" value="Unassembled WGS sequence"/>
</dbReference>
<protein>
    <submittedName>
        <fullName evidence="2">Uncharacterized protein</fullName>
    </submittedName>
</protein>
<reference evidence="3" key="1">
    <citation type="journal article" date="2016" name="Genome Announc.">
        <title>Genome sequences of three species of Hanseniaspora isolated from spontaneous wine fermentations.</title>
        <authorList>
            <person name="Sternes P.R."/>
            <person name="Lee D."/>
            <person name="Kutyna D.R."/>
            <person name="Borneman A.R."/>
        </authorList>
    </citation>
    <scope>NUCLEOTIDE SEQUENCE [LARGE SCALE GENOMIC DNA]</scope>
    <source>
        <strain evidence="3">AWRI3579</strain>
    </source>
</reference>
<proteinExistence type="predicted"/>
<gene>
    <name evidence="2" type="ORF">AWRI3579_g2939</name>
</gene>
<name>A0A1E5RB56_9ASCO</name>
<dbReference type="InParanoid" id="A0A1E5RB56"/>
<organism evidence="2 3">
    <name type="scientific">Hanseniaspora osmophila</name>
    <dbReference type="NCBI Taxonomy" id="56408"/>
    <lineage>
        <taxon>Eukaryota</taxon>
        <taxon>Fungi</taxon>
        <taxon>Dikarya</taxon>
        <taxon>Ascomycota</taxon>
        <taxon>Saccharomycotina</taxon>
        <taxon>Saccharomycetes</taxon>
        <taxon>Saccharomycodales</taxon>
        <taxon>Saccharomycodaceae</taxon>
        <taxon>Hanseniaspora</taxon>
    </lineage>
</organism>